<feature type="signal peptide" evidence="1">
    <location>
        <begin position="1"/>
        <end position="23"/>
    </location>
</feature>
<dbReference type="RefSeq" id="WP_162663378.1">
    <property type="nucleotide sequence ID" value="NZ_CP048020.1"/>
</dbReference>
<name>A0A6P1Y0I1_9SPIR</name>
<dbReference type="KEGG" id="trz:GWP43_05830"/>
<evidence type="ECO:0000313" key="3">
    <source>
        <dbReference type="Proteomes" id="UP000464374"/>
    </source>
</evidence>
<evidence type="ECO:0000256" key="1">
    <source>
        <dbReference type="SAM" id="SignalP"/>
    </source>
</evidence>
<evidence type="ECO:0000313" key="2">
    <source>
        <dbReference type="EMBL" id="QHX43044.1"/>
    </source>
</evidence>
<dbReference type="Proteomes" id="UP000464374">
    <property type="component" value="Chromosome"/>
</dbReference>
<keyword evidence="1" id="KW-0732">Signal</keyword>
<reference evidence="2 3" key="1">
    <citation type="submission" date="2020-01" db="EMBL/GenBank/DDBJ databases">
        <title>Complete genome sequence of a human oral phylogroup 1 Treponema sp. strain ATCC 700766, originally isolated from periodontitis dental plaque.</title>
        <authorList>
            <person name="Chan Y."/>
            <person name="Huo Y.-B."/>
            <person name="Yu X.-L."/>
            <person name="Zeng H."/>
            <person name="Leung W.-K."/>
            <person name="Watt R.M."/>
        </authorList>
    </citation>
    <scope>NUCLEOTIDE SEQUENCE [LARGE SCALE GENOMIC DNA]</scope>
    <source>
        <strain evidence="2 3">OMZ 804</strain>
    </source>
</reference>
<feature type="chain" id="PRO_5026683699" description="Lipoprotein" evidence="1">
    <location>
        <begin position="24"/>
        <end position="292"/>
    </location>
</feature>
<dbReference type="AlphaFoldDB" id="A0A6P1Y0I1"/>
<organism evidence="2 3">
    <name type="scientific">Treponema vincentii</name>
    <dbReference type="NCBI Taxonomy" id="69710"/>
    <lineage>
        <taxon>Bacteria</taxon>
        <taxon>Pseudomonadati</taxon>
        <taxon>Spirochaetota</taxon>
        <taxon>Spirochaetia</taxon>
        <taxon>Spirochaetales</taxon>
        <taxon>Treponemataceae</taxon>
        <taxon>Treponema</taxon>
    </lineage>
</organism>
<accession>A0A6P1Y0I1</accession>
<dbReference type="EMBL" id="CP048020">
    <property type="protein sequence ID" value="QHX43044.1"/>
    <property type="molecule type" value="Genomic_DNA"/>
</dbReference>
<proteinExistence type="predicted"/>
<protein>
    <recommendedName>
        <fullName evidence="4">Lipoprotein</fullName>
    </recommendedName>
</protein>
<sequence>MANYFLNKRAVLFVWCAALSVYAYTEIPAAQNAPLPQEQTQTEMTAAVSQAQAPVQGILSITDCKALEEQYYRMQSFDPQLLLDSFDRIREALNTSFEDAGLLDLYFEHAKLISMLYVYEGNRQCGKYDTLIQGEAQDFLRQAEKLTRKHAGFTREQMSALFMRYANYLYTKIGVPKNTFAIASAVPVLYRKALMLNPGNTEAAVKLACWHIFPADVTTGNYNSYIESQEEYIEELSAADRFNAYLLYSIYSMKKYESTKGRAYLQKAASLFPNHVLLLRVYENYRKGIFSL</sequence>
<evidence type="ECO:0008006" key="4">
    <source>
        <dbReference type="Google" id="ProtNLM"/>
    </source>
</evidence>
<gene>
    <name evidence="2" type="ORF">GWP43_05830</name>
</gene>